<dbReference type="InterPro" id="IPR009646">
    <property type="entry name" value="Root_cap"/>
</dbReference>
<feature type="signal peptide" evidence="1">
    <location>
        <begin position="1"/>
        <end position="25"/>
    </location>
</feature>
<gene>
    <name evidence="2" type="ORF">SVIM_LOCUS483222</name>
</gene>
<sequence>MKSLRSRSISIILLTFVHVTGFIQAISVPPPEARPSPYFYCSSRSQCGRKVIPCPMECPTVSSPDPRAKLCYVDCEVPHCFVQCRQRKPNCDAPGSACFDPRFIGGDGIVFYFHGKSNEHFSLVSDFDLQINSRFIGHRPAGRTRDFTWIQSLGILFNSQTFSIEATRAATWDSEVDHLKFSYDGQDLVIPEGSLSTWYSPEKDVKVERLSGKNSAVITLKDKAEIMVTAVPVTKQDDKIHSYRLPANDCFAHFEVQFKFFHLSSKVDGVLGRTYRPDFENPAKPGVAMPVLGGENNYRIASLFSTDCNSCIFSPESGSNQETSPVMNYGTLDCTKGASAGYGIVCRNGSNQETSPGMNYGTLDCTKGASAGFIQVTSVPEPTTTPSREFYCSAETRCGRQFLRCPMECPTTTSPDPKAKLCYADCGFPECAVQCRQPKANCKAPGSACFDPRFIGGDGIVFYFHGKSNEHFSLVSDFDLQINSRFIGHRPAGRTRDFTWIQSLGILFNSQTFSIEATRAATWDSEVDHLKFSYDGQDLVIPEGSLSTWYSPEKDVKVERVSGKNSAVITLKDKAEIMVTAVPVTKQDDKIHSYRLPANDCFAHFEVQFKFFHLSSKVDGVLGRTYRPDFENPAKPGVAMPVLGGENNYRIASLFSTDCNSCIFSPESGSNQETSPGMNYGTLDCTKGASAGYGIVCRK</sequence>
<proteinExistence type="predicted"/>
<dbReference type="EMBL" id="CAADRP010002207">
    <property type="protein sequence ID" value="VFU63457.1"/>
    <property type="molecule type" value="Genomic_DNA"/>
</dbReference>
<keyword evidence="1" id="KW-0732">Signal</keyword>
<name>A0A6N2NC05_SALVM</name>
<accession>A0A6N2NC05</accession>
<dbReference type="AlphaFoldDB" id="A0A6N2NC05"/>
<protein>
    <recommendedName>
        <fullName evidence="3">Late embryogenesis abundant protein LEA-2 subgroup domain-containing protein</fullName>
    </recommendedName>
</protein>
<organism evidence="2">
    <name type="scientific">Salix viminalis</name>
    <name type="common">Common osier</name>
    <name type="synonym">Basket willow</name>
    <dbReference type="NCBI Taxonomy" id="40686"/>
    <lineage>
        <taxon>Eukaryota</taxon>
        <taxon>Viridiplantae</taxon>
        <taxon>Streptophyta</taxon>
        <taxon>Embryophyta</taxon>
        <taxon>Tracheophyta</taxon>
        <taxon>Spermatophyta</taxon>
        <taxon>Magnoliopsida</taxon>
        <taxon>eudicotyledons</taxon>
        <taxon>Gunneridae</taxon>
        <taxon>Pentapetalae</taxon>
        <taxon>rosids</taxon>
        <taxon>fabids</taxon>
        <taxon>Malpighiales</taxon>
        <taxon>Salicaceae</taxon>
        <taxon>Saliceae</taxon>
        <taxon>Salix</taxon>
    </lineage>
</organism>
<dbReference type="Pfam" id="PF06830">
    <property type="entry name" value="Root_cap"/>
    <property type="match status" value="2"/>
</dbReference>
<reference evidence="2" key="1">
    <citation type="submission" date="2019-03" db="EMBL/GenBank/DDBJ databases">
        <authorList>
            <person name="Mank J."/>
            <person name="Almeida P."/>
        </authorList>
    </citation>
    <scope>NUCLEOTIDE SEQUENCE</scope>
    <source>
        <strain evidence="2">78183</strain>
    </source>
</reference>
<evidence type="ECO:0008006" key="3">
    <source>
        <dbReference type="Google" id="ProtNLM"/>
    </source>
</evidence>
<dbReference type="PANTHER" id="PTHR31656">
    <property type="entry name" value="ROOT CAP DOMAIN-CONTAINING PROTEIN"/>
    <property type="match status" value="1"/>
</dbReference>
<feature type="chain" id="PRO_5026986176" description="Late embryogenesis abundant protein LEA-2 subgroup domain-containing protein" evidence="1">
    <location>
        <begin position="26"/>
        <end position="699"/>
    </location>
</feature>
<evidence type="ECO:0000256" key="1">
    <source>
        <dbReference type="SAM" id="SignalP"/>
    </source>
</evidence>
<evidence type="ECO:0000313" key="2">
    <source>
        <dbReference type="EMBL" id="VFU63457.1"/>
    </source>
</evidence>